<gene>
    <name evidence="2" type="ORF">Scep_015126</name>
</gene>
<keyword evidence="3" id="KW-1185">Reference proteome</keyword>
<dbReference type="Proteomes" id="UP001419268">
    <property type="component" value="Unassembled WGS sequence"/>
</dbReference>
<feature type="region of interest" description="Disordered" evidence="1">
    <location>
        <begin position="55"/>
        <end position="98"/>
    </location>
</feature>
<organism evidence="2 3">
    <name type="scientific">Stephania cephalantha</name>
    <dbReference type="NCBI Taxonomy" id="152367"/>
    <lineage>
        <taxon>Eukaryota</taxon>
        <taxon>Viridiplantae</taxon>
        <taxon>Streptophyta</taxon>
        <taxon>Embryophyta</taxon>
        <taxon>Tracheophyta</taxon>
        <taxon>Spermatophyta</taxon>
        <taxon>Magnoliopsida</taxon>
        <taxon>Ranunculales</taxon>
        <taxon>Menispermaceae</taxon>
        <taxon>Menispermoideae</taxon>
        <taxon>Cissampelideae</taxon>
        <taxon>Stephania</taxon>
    </lineage>
</organism>
<feature type="compositionally biased region" description="Polar residues" evidence="1">
    <location>
        <begin position="65"/>
        <end position="74"/>
    </location>
</feature>
<evidence type="ECO:0000256" key="1">
    <source>
        <dbReference type="SAM" id="MobiDB-lite"/>
    </source>
</evidence>
<comment type="caution">
    <text evidence="2">The sequence shown here is derived from an EMBL/GenBank/DDBJ whole genome shotgun (WGS) entry which is preliminary data.</text>
</comment>
<protein>
    <submittedName>
        <fullName evidence="2">Uncharacterized protein</fullName>
    </submittedName>
</protein>
<reference evidence="2 3" key="1">
    <citation type="submission" date="2024-01" db="EMBL/GenBank/DDBJ databases">
        <title>Genome assemblies of Stephania.</title>
        <authorList>
            <person name="Yang L."/>
        </authorList>
    </citation>
    <scope>NUCLEOTIDE SEQUENCE [LARGE SCALE GENOMIC DNA]</scope>
    <source>
        <strain evidence="2">JXDWG</strain>
        <tissue evidence="2">Leaf</tissue>
    </source>
</reference>
<dbReference type="EMBL" id="JBBNAG010000006">
    <property type="protein sequence ID" value="KAK9126280.1"/>
    <property type="molecule type" value="Genomic_DNA"/>
</dbReference>
<evidence type="ECO:0000313" key="2">
    <source>
        <dbReference type="EMBL" id="KAK9126280.1"/>
    </source>
</evidence>
<accession>A0AAP0P2I2</accession>
<proteinExistence type="predicted"/>
<dbReference type="AlphaFoldDB" id="A0AAP0P2I2"/>
<name>A0AAP0P2I2_9MAGN</name>
<evidence type="ECO:0000313" key="3">
    <source>
        <dbReference type="Proteomes" id="UP001419268"/>
    </source>
</evidence>
<sequence length="98" mass="10621">MKGLLLFPCKFYTTTRGGGLEDLEAIERWEANGVNSEGDNKQAWRKFLDALQDKHEGPNFKGISSGPQASTSANGGLVCEPHRGMVAGEDTQSSPPKR</sequence>